<dbReference type="Gene3D" id="1.10.287.1490">
    <property type="match status" value="1"/>
</dbReference>
<keyword evidence="2" id="KW-0812">Transmembrane</keyword>
<gene>
    <name evidence="4" type="primary">smc_4</name>
    <name evidence="4" type="ORF">KBTEX_02563</name>
</gene>
<dbReference type="PROSITE" id="PS51123">
    <property type="entry name" value="OMPA_2"/>
    <property type="match status" value="1"/>
</dbReference>
<dbReference type="AlphaFoldDB" id="A0A5B8RDQ0"/>
<dbReference type="InterPro" id="IPR036737">
    <property type="entry name" value="OmpA-like_sf"/>
</dbReference>
<evidence type="ECO:0000313" key="4">
    <source>
        <dbReference type="EMBL" id="QEA06233.1"/>
    </source>
</evidence>
<dbReference type="Gene3D" id="3.30.1330.60">
    <property type="entry name" value="OmpA-like domain"/>
    <property type="match status" value="1"/>
</dbReference>
<dbReference type="NCBIfam" id="NF006543">
    <property type="entry name" value="PRK09039.1-2"/>
    <property type="match status" value="1"/>
</dbReference>
<dbReference type="InterPro" id="IPR006665">
    <property type="entry name" value="OmpA-like"/>
</dbReference>
<evidence type="ECO:0000256" key="2">
    <source>
        <dbReference type="SAM" id="Phobius"/>
    </source>
</evidence>
<evidence type="ECO:0000259" key="3">
    <source>
        <dbReference type="PROSITE" id="PS51123"/>
    </source>
</evidence>
<feature type="coiled-coil region" evidence="1">
    <location>
        <begin position="47"/>
        <end position="193"/>
    </location>
</feature>
<organism evidence="4">
    <name type="scientific">uncultured organism</name>
    <dbReference type="NCBI Taxonomy" id="155900"/>
    <lineage>
        <taxon>unclassified sequences</taxon>
        <taxon>environmental samples</taxon>
    </lineage>
</organism>
<dbReference type="SUPFAM" id="SSF103088">
    <property type="entry name" value="OmpA-like"/>
    <property type="match status" value="1"/>
</dbReference>
<dbReference type="PANTHER" id="PTHR30329">
    <property type="entry name" value="STATOR ELEMENT OF FLAGELLAR MOTOR COMPLEX"/>
    <property type="match status" value="1"/>
</dbReference>
<accession>A0A5B8RDQ0</accession>
<keyword evidence="1" id="KW-0175">Coiled coil</keyword>
<keyword evidence="2" id="KW-1133">Transmembrane helix</keyword>
<feature type="domain" description="OmpA-like" evidence="3">
    <location>
        <begin position="313"/>
        <end position="439"/>
    </location>
</feature>
<feature type="coiled-coil region" evidence="1">
    <location>
        <begin position="222"/>
        <end position="256"/>
    </location>
</feature>
<dbReference type="PANTHER" id="PTHR30329:SF21">
    <property type="entry name" value="LIPOPROTEIN YIAD-RELATED"/>
    <property type="match status" value="1"/>
</dbReference>
<evidence type="ECO:0000256" key="1">
    <source>
        <dbReference type="SAM" id="Coils"/>
    </source>
</evidence>
<dbReference type="Pfam" id="PF00691">
    <property type="entry name" value="OmpA"/>
    <property type="match status" value="1"/>
</dbReference>
<keyword evidence="2" id="KW-0472">Membrane</keyword>
<reference evidence="4" key="1">
    <citation type="submission" date="2019-06" db="EMBL/GenBank/DDBJ databases">
        <authorList>
            <person name="Murdoch R.W."/>
            <person name="Fathepure B."/>
        </authorList>
    </citation>
    <scope>NUCLEOTIDE SEQUENCE</scope>
</reference>
<proteinExistence type="predicted"/>
<sequence>MFGGSRRGRNAVNIWPGFVDALATILLAFVFVLMLFVVTQFYLSDALSGKSRALQRLQDDVERLAEELSMERGKREHLQERMSSVYNELHTTLSERDSLAESLKQARGENEQLASELAEKDQALEVSREKLKVRLTELASLQADIDTLRKVRKRLEEEVGALSGKLGDTEQSLTQARDRSKALSAELADAKERTHLAQEAIEERTMRIRDLVAEIDERDQALSEQKGLTADAETRIEHLRNELRALRDQIQRVARALSVSQETVSEQRTRIEDLGERLNLALAERVEELSRYRSEFFGRLREVLGDIQQIRIVGDRFMFQSELFFDSGSAQIGADGQEKLGQLANVLKQVSQRIPDDIPWVLQVEGHTDRRPISTERFPSNWELSTARATNIVHFLIDQGIPAERLAAAGYGEYQPLTEGDSPEAMARNRRIELKLTRR</sequence>
<feature type="transmembrane region" description="Helical" evidence="2">
    <location>
        <begin position="21"/>
        <end position="43"/>
    </location>
</feature>
<dbReference type="CDD" id="cd07185">
    <property type="entry name" value="OmpA_C-like"/>
    <property type="match status" value="1"/>
</dbReference>
<dbReference type="SUPFAM" id="SSF57997">
    <property type="entry name" value="Tropomyosin"/>
    <property type="match status" value="1"/>
</dbReference>
<dbReference type="InterPro" id="IPR050330">
    <property type="entry name" value="Bact_OuterMem_StrucFunc"/>
</dbReference>
<protein>
    <submittedName>
        <fullName evidence="4">Chromosome partition protein Smc</fullName>
    </submittedName>
</protein>
<name>A0A5B8RDQ0_9ZZZZ</name>
<dbReference type="EMBL" id="MN079131">
    <property type="protein sequence ID" value="QEA06233.1"/>
    <property type="molecule type" value="Genomic_DNA"/>
</dbReference>